<accession>A0ABR1JNP1</accession>
<protein>
    <submittedName>
        <fullName evidence="2">Uncharacterized protein</fullName>
    </submittedName>
</protein>
<dbReference type="EMBL" id="JBANRG010000008">
    <property type="protein sequence ID" value="KAK7464359.1"/>
    <property type="molecule type" value="Genomic_DNA"/>
</dbReference>
<proteinExistence type="predicted"/>
<keyword evidence="3" id="KW-1185">Reference proteome</keyword>
<organism evidence="2 3">
    <name type="scientific">Marasmiellus scandens</name>
    <dbReference type="NCBI Taxonomy" id="2682957"/>
    <lineage>
        <taxon>Eukaryota</taxon>
        <taxon>Fungi</taxon>
        <taxon>Dikarya</taxon>
        <taxon>Basidiomycota</taxon>
        <taxon>Agaricomycotina</taxon>
        <taxon>Agaricomycetes</taxon>
        <taxon>Agaricomycetidae</taxon>
        <taxon>Agaricales</taxon>
        <taxon>Marasmiineae</taxon>
        <taxon>Omphalotaceae</taxon>
        <taxon>Marasmiellus</taxon>
    </lineage>
</organism>
<feature type="transmembrane region" description="Helical" evidence="1">
    <location>
        <begin position="25"/>
        <end position="47"/>
    </location>
</feature>
<dbReference type="Proteomes" id="UP001498398">
    <property type="component" value="Unassembled WGS sequence"/>
</dbReference>
<name>A0ABR1JNP1_9AGAR</name>
<evidence type="ECO:0000313" key="3">
    <source>
        <dbReference type="Proteomes" id="UP001498398"/>
    </source>
</evidence>
<gene>
    <name evidence="2" type="ORF">VKT23_006526</name>
</gene>
<reference evidence="2 3" key="1">
    <citation type="submission" date="2024-01" db="EMBL/GenBank/DDBJ databases">
        <title>A draft genome for the cacao thread blight pathogen Marasmiellus scandens.</title>
        <authorList>
            <person name="Baruah I.K."/>
            <person name="Leung J."/>
            <person name="Bukari Y."/>
            <person name="Amoako-Attah I."/>
            <person name="Meinhardt L.W."/>
            <person name="Bailey B.A."/>
            <person name="Cohen S.P."/>
        </authorList>
    </citation>
    <scope>NUCLEOTIDE SEQUENCE [LARGE SCALE GENOMIC DNA]</scope>
    <source>
        <strain evidence="2 3">GH-19</strain>
    </source>
</reference>
<comment type="caution">
    <text evidence="2">The sequence shown here is derived from an EMBL/GenBank/DDBJ whole genome shotgun (WGS) entry which is preliminary data.</text>
</comment>
<keyword evidence="1" id="KW-1133">Transmembrane helix</keyword>
<sequence length="110" mass="12655">MSYYPLARPYTGMNISENDTAWFKFGWPAVGLFSVFTTLFGSNSYLYDSAKLLILGSMIETGKPFFFKNSTRKAQLLDQEEDFVNGYSNDSDFVREKSRTILRCTVMLKQ</sequence>
<keyword evidence="1" id="KW-0812">Transmembrane</keyword>
<evidence type="ECO:0000313" key="2">
    <source>
        <dbReference type="EMBL" id="KAK7464359.1"/>
    </source>
</evidence>
<evidence type="ECO:0000256" key="1">
    <source>
        <dbReference type="SAM" id="Phobius"/>
    </source>
</evidence>
<keyword evidence="1" id="KW-0472">Membrane</keyword>